<accession>A0ABM8S0G4</accession>
<gene>
    <name evidence="1" type="ORF">NSPZN2_40782</name>
</gene>
<organism evidence="1 2">
    <name type="scientific">Nitrospira defluvii</name>
    <dbReference type="NCBI Taxonomy" id="330214"/>
    <lineage>
        <taxon>Bacteria</taxon>
        <taxon>Pseudomonadati</taxon>
        <taxon>Nitrospirota</taxon>
        <taxon>Nitrospiria</taxon>
        <taxon>Nitrospirales</taxon>
        <taxon>Nitrospiraceae</taxon>
        <taxon>Nitrospira</taxon>
    </lineage>
</organism>
<name>A0ABM8S0G4_9BACT</name>
<sequence length="214" mass="23931">MRELSPIAGFRMDDREPPIAQAAHRVGRDPFRLQWVGQRGAECVRTELPHIRSCGCRGDERQVGALNEPRGFFQLLRCEGTDHPRQPRFIQQGVERLLHSPITSRVSHNQPDHRSTLAVPTVYSKLNPTETFLAVDRHGTSEGQQCADPIRGDDVGLGGARKQWGRDRWTWLLIRRSLTGGGNEEEDQDVVEAGSHGKPVKAHHFVGLGIITIS</sequence>
<protein>
    <submittedName>
        <fullName evidence="1">Uncharacterized protein</fullName>
    </submittedName>
</protein>
<evidence type="ECO:0000313" key="2">
    <source>
        <dbReference type="Proteomes" id="UP000675880"/>
    </source>
</evidence>
<proteinExistence type="predicted"/>
<dbReference type="EMBL" id="CAJNBJ010000017">
    <property type="protein sequence ID" value="CAE6781584.1"/>
    <property type="molecule type" value="Genomic_DNA"/>
</dbReference>
<keyword evidence="2" id="KW-1185">Reference proteome</keyword>
<comment type="caution">
    <text evidence="1">The sequence shown here is derived from an EMBL/GenBank/DDBJ whole genome shotgun (WGS) entry which is preliminary data.</text>
</comment>
<reference evidence="1 2" key="1">
    <citation type="submission" date="2021-02" db="EMBL/GenBank/DDBJ databases">
        <authorList>
            <person name="Han P."/>
        </authorList>
    </citation>
    <scope>NUCLEOTIDE SEQUENCE [LARGE SCALE GENOMIC DNA]</scope>
    <source>
        <strain evidence="1">Candidatus Nitrospira sp. ZN2</strain>
    </source>
</reference>
<evidence type="ECO:0000313" key="1">
    <source>
        <dbReference type="EMBL" id="CAE6781584.1"/>
    </source>
</evidence>
<dbReference type="Proteomes" id="UP000675880">
    <property type="component" value="Unassembled WGS sequence"/>
</dbReference>